<dbReference type="EMBL" id="WEGK01000015">
    <property type="protein sequence ID" value="MQY22869.1"/>
    <property type="molecule type" value="Genomic_DNA"/>
</dbReference>
<keyword evidence="3 7" id="KW-1133">Transmembrane helix</keyword>
<dbReference type="GO" id="GO:0012505">
    <property type="term" value="C:endomembrane system"/>
    <property type="evidence" value="ECO:0007669"/>
    <property type="project" value="UniProtKB-SubCell"/>
</dbReference>
<comment type="subcellular location">
    <subcellularLocation>
        <location evidence="1">Endomembrane system</location>
        <topology evidence="1">Multi-pass membrane protein</topology>
    </subcellularLocation>
</comment>
<feature type="transmembrane region" description="Helical" evidence="7">
    <location>
        <begin position="6"/>
        <end position="24"/>
    </location>
</feature>
<reference evidence="9 10" key="1">
    <citation type="submission" date="2019-10" db="EMBL/GenBank/DDBJ databases">
        <title>Nocardia macrotermitis sp. nov. and Nocardia aurantia sp. nov., isolated from the gut of fungus growing-termite Macrotermes natalensis.</title>
        <authorList>
            <person name="Benndorf R."/>
            <person name="Schwitalla J."/>
            <person name="Martin K."/>
            <person name="De Beer W."/>
            <person name="Kaster A.-K."/>
            <person name="Vollmers J."/>
            <person name="Poulsen M."/>
            <person name="Beemelmanns C."/>
        </authorList>
    </citation>
    <scope>NUCLEOTIDE SEQUENCE [LARGE SCALE GENOMIC DNA]</scope>
    <source>
        <strain evidence="9 10">RB20</strain>
    </source>
</reference>
<comment type="caution">
    <text evidence="9">The sequence shown here is derived from an EMBL/GenBank/DDBJ whole genome shotgun (WGS) entry which is preliminary data.</text>
</comment>
<keyword evidence="2 7" id="KW-0812">Transmembrane</keyword>
<dbReference type="GO" id="GO:0008610">
    <property type="term" value="P:lipid biosynthetic process"/>
    <property type="evidence" value="ECO:0007669"/>
    <property type="project" value="InterPro"/>
</dbReference>
<dbReference type="Proteomes" id="UP000438448">
    <property type="component" value="Unassembled WGS sequence"/>
</dbReference>
<feature type="transmembrane region" description="Helical" evidence="7">
    <location>
        <begin position="57"/>
        <end position="74"/>
    </location>
</feature>
<accession>A0A7K0DB84</accession>
<dbReference type="GO" id="GO:0006643">
    <property type="term" value="P:membrane lipid metabolic process"/>
    <property type="evidence" value="ECO:0007669"/>
    <property type="project" value="TreeGrafter"/>
</dbReference>
<protein>
    <recommendedName>
        <fullName evidence="8">Fatty acid hydroxylase domain-containing protein</fullName>
    </recommendedName>
</protein>
<dbReference type="OrthoDB" id="9770329at2"/>
<keyword evidence="5" id="KW-0443">Lipid metabolism</keyword>
<keyword evidence="10" id="KW-1185">Reference proteome</keyword>
<dbReference type="Pfam" id="PF04116">
    <property type="entry name" value="FA_hydroxylase"/>
    <property type="match status" value="1"/>
</dbReference>
<proteinExistence type="predicted"/>
<organism evidence="9 10">
    <name type="scientific">Nocardia macrotermitis</name>
    <dbReference type="NCBI Taxonomy" id="2585198"/>
    <lineage>
        <taxon>Bacteria</taxon>
        <taxon>Bacillati</taxon>
        <taxon>Actinomycetota</taxon>
        <taxon>Actinomycetes</taxon>
        <taxon>Mycobacteriales</taxon>
        <taxon>Nocardiaceae</taxon>
        <taxon>Nocardia</taxon>
    </lineage>
</organism>
<evidence type="ECO:0000256" key="2">
    <source>
        <dbReference type="ARBA" id="ARBA00022692"/>
    </source>
</evidence>
<dbReference type="PANTHER" id="PTHR21624:SF1">
    <property type="entry name" value="ALKYLGLYCEROL MONOOXYGENASE"/>
    <property type="match status" value="1"/>
</dbReference>
<evidence type="ECO:0000256" key="6">
    <source>
        <dbReference type="ARBA" id="ARBA00023136"/>
    </source>
</evidence>
<feature type="transmembrane region" description="Helical" evidence="7">
    <location>
        <begin position="141"/>
        <end position="165"/>
    </location>
</feature>
<dbReference type="InterPro" id="IPR051689">
    <property type="entry name" value="Sterol_desaturase/TMEM195"/>
</dbReference>
<evidence type="ECO:0000256" key="1">
    <source>
        <dbReference type="ARBA" id="ARBA00004127"/>
    </source>
</evidence>
<evidence type="ECO:0000259" key="8">
    <source>
        <dbReference type="Pfam" id="PF04116"/>
    </source>
</evidence>
<dbReference type="InterPro" id="IPR006694">
    <property type="entry name" value="Fatty_acid_hydroxylase"/>
</dbReference>
<feature type="transmembrane region" description="Helical" evidence="7">
    <location>
        <begin position="80"/>
        <end position="97"/>
    </location>
</feature>
<evidence type="ECO:0000256" key="4">
    <source>
        <dbReference type="ARBA" id="ARBA00023002"/>
    </source>
</evidence>
<keyword evidence="4" id="KW-0560">Oxidoreductase</keyword>
<dbReference type="GO" id="GO:0016020">
    <property type="term" value="C:membrane"/>
    <property type="evidence" value="ECO:0007669"/>
    <property type="project" value="GOC"/>
</dbReference>
<evidence type="ECO:0000256" key="3">
    <source>
        <dbReference type="ARBA" id="ARBA00022989"/>
    </source>
</evidence>
<dbReference type="RefSeq" id="WP_153414670.1">
    <property type="nucleotide sequence ID" value="NZ_WEGK01000015.1"/>
</dbReference>
<sequence>MSSGLFLYALPAFAVLMLVEWVGYRLDPDRRGGTVRDSATSISIYLLGRVGKLFERFLVPFSILGAAVALTPWHLNPHSWWVWVLGLVVTDFCYYWAHRADHRIRLLWAGHSVHHSSQQFNLTTAVRLPWLIPGTFLRSAAWIPAALIGLPLWMIFLLQSIGLLYQFPIHTQRIGKLPAAIEYVFNTPSHHRVHHGSNNPYLDKNYAGILVIWDRMFGSYAEELEPVRYGLTKNIDTHNPIKVNYHEFVRMLSDVRHAHTWRARLGHIFAPPGWTPEPVAAHPVTTREPVGVTE</sequence>
<dbReference type="GO" id="GO:0050479">
    <property type="term" value="F:glyceryl-ether monooxygenase activity"/>
    <property type="evidence" value="ECO:0007669"/>
    <property type="project" value="TreeGrafter"/>
</dbReference>
<feature type="domain" description="Fatty acid hydroxylase" evidence="8">
    <location>
        <begin position="83"/>
        <end position="219"/>
    </location>
</feature>
<gene>
    <name evidence="9" type="ORF">NRB20_59920</name>
</gene>
<dbReference type="GO" id="GO:0005506">
    <property type="term" value="F:iron ion binding"/>
    <property type="evidence" value="ECO:0007669"/>
    <property type="project" value="InterPro"/>
</dbReference>
<evidence type="ECO:0000313" key="9">
    <source>
        <dbReference type="EMBL" id="MQY22869.1"/>
    </source>
</evidence>
<keyword evidence="6 7" id="KW-0472">Membrane</keyword>
<dbReference type="AlphaFoldDB" id="A0A7K0DB84"/>
<evidence type="ECO:0000313" key="10">
    <source>
        <dbReference type="Proteomes" id="UP000438448"/>
    </source>
</evidence>
<dbReference type="PANTHER" id="PTHR21624">
    <property type="entry name" value="STEROL DESATURASE-RELATED PROTEIN"/>
    <property type="match status" value="1"/>
</dbReference>
<evidence type="ECO:0000256" key="7">
    <source>
        <dbReference type="SAM" id="Phobius"/>
    </source>
</evidence>
<name>A0A7K0DB84_9NOCA</name>
<evidence type="ECO:0000256" key="5">
    <source>
        <dbReference type="ARBA" id="ARBA00023098"/>
    </source>
</evidence>